<name>A0AAW5KF72_9FIRM</name>
<evidence type="ECO:0000256" key="1">
    <source>
        <dbReference type="SAM" id="MobiDB-lite"/>
    </source>
</evidence>
<organism evidence="2 3">
    <name type="scientific">Bittarella massiliensis</name>
    <name type="common">ex Durand et al. 2017</name>
    <dbReference type="NCBI Taxonomy" id="1720313"/>
    <lineage>
        <taxon>Bacteria</taxon>
        <taxon>Bacillati</taxon>
        <taxon>Bacillota</taxon>
        <taxon>Clostridia</taxon>
        <taxon>Eubacteriales</taxon>
        <taxon>Oscillospiraceae</taxon>
        <taxon>Bittarella (ex Durand et al. 2017)</taxon>
    </lineage>
</organism>
<sequence length="138" mass="15513">MKFREIERNASAGGEFPHRGSLSQQSCFLALRCLYGDWRAGRITKEQAQQERRTLESTYLRAVEDEKRQAACLAQYQENLRKVGEGLSQLVRSAQEGESTESLLELSLDCLSRMTGEQVTKKAVLEGVRMGCVSLPNI</sequence>
<gene>
    <name evidence="2" type="ORF">NE646_06645</name>
</gene>
<protein>
    <submittedName>
        <fullName evidence="2">Uncharacterized protein</fullName>
    </submittedName>
</protein>
<dbReference type="EMBL" id="JANGAB010000003">
    <property type="protein sequence ID" value="MCQ4949344.1"/>
    <property type="molecule type" value="Genomic_DNA"/>
</dbReference>
<evidence type="ECO:0000313" key="3">
    <source>
        <dbReference type="Proteomes" id="UP001205063"/>
    </source>
</evidence>
<evidence type="ECO:0000313" key="2">
    <source>
        <dbReference type="EMBL" id="MCQ4949344.1"/>
    </source>
</evidence>
<reference evidence="2" key="1">
    <citation type="submission" date="2022-06" db="EMBL/GenBank/DDBJ databases">
        <title>Isolation of gut microbiota from human fecal samples.</title>
        <authorList>
            <person name="Pamer E.G."/>
            <person name="Barat B."/>
            <person name="Waligurski E."/>
            <person name="Medina S."/>
            <person name="Paddock L."/>
            <person name="Mostad J."/>
        </authorList>
    </citation>
    <scope>NUCLEOTIDE SEQUENCE</scope>
    <source>
        <strain evidence="2">DFI.7.96</strain>
    </source>
</reference>
<feature type="region of interest" description="Disordered" evidence="1">
    <location>
        <begin position="1"/>
        <end position="20"/>
    </location>
</feature>
<dbReference type="RefSeq" id="WP_256135975.1">
    <property type="nucleotide sequence ID" value="NZ_JANGAB010000003.1"/>
</dbReference>
<dbReference type="AlphaFoldDB" id="A0AAW5KF72"/>
<accession>A0AAW5KF72</accession>
<dbReference type="Proteomes" id="UP001205063">
    <property type="component" value="Unassembled WGS sequence"/>
</dbReference>
<comment type="caution">
    <text evidence="2">The sequence shown here is derived from an EMBL/GenBank/DDBJ whole genome shotgun (WGS) entry which is preliminary data.</text>
</comment>
<proteinExistence type="predicted"/>